<dbReference type="Proteomes" id="UP000821845">
    <property type="component" value="Chromosome 11"/>
</dbReference>
<gene>
    <name evidence="1" type="ORF">HPB50_005783</name>
</gene>
<reference evidence="1" key="1">
    <citation type="submission" date="2020-05" db="EMBL/GenBank/DDBJ databases">
        <title>Large-scale comparative analyses of tick genomes elucidate their genetic diversity and vector capacities.</title>
        <authorList>
            <person name="Jia N."/>
            <person name="Wang J."/>
            <person name="Shi W."/>
            <person name="Du L."/>
            <person name="Sun Y."/>
            <person name="Zhan W."/>
            <person name="Jiang J."/>
            <person name="Wang Q."/>
            <person name="Zhang B."/>
            <person name="Ji P."/>
            <person name="Sakyi L.B."/>
            <person name="Cui X."/>
            <person name="Yuan T."/>
            <person name="Jiang B."/>
            <person name="Yang W."/>
            <person name="Lam T.T.-Y."/>
            <person name="Chang Q."/>
            <person name="Ding S."/>
            <person name="Wang X."/>
            <person name="Zhu J."/>
            <person name="Ruan X."/>
            <person name="Zhao L."/>
            <person name="Wei J."/>
            <person name="Que T."/>
            <person name="Du C."/>
            <person name="Cheng J."/>
            <person name="Dai P."/>
            <person name="Han X."/>
            <person name="Huang E."/>
            <person name="Gao Y."/>
            <person name="Liu J."/>
            <person name="Shao H."/>
            <person name="Ye R."/>
            <person name="Li L."/>
            <person name="Wei W."/>
            <person name="Wang X."/>
            <person name="Wang C."/>
            <person name="Yang T."/>
            <person name="Huo Q."/>
            <person name="Li W."/>
            <person name="Guo W."/>
            <person name="Chen H."/>
            <person name="Zhou L."/>
            <person name="Ni X."/>
            <person name="Tian J."/>
            <person name="Zhou Y."/>
            <person name="Sheng Y."/>
            <person name="Liu T."/>
            <person name="Pan Y."/>
            <person name="Xia L."/>
            <person name="Li J."/>
            <person name="Zhao F."/>
            <person name="Cao W."/>
        </authorList>
    </citation>
    <scope>NUCLEOTIDE SEQUENCE</scope>
    <source>
        <strain evidence="1">Hyas-2018</strain>
    </source>
</reference>
<dbReference type="EMBL" id="CM023491">
    <property type="protein sequence ID" value="KAH6940742.1"/>
    <property type="molecule type" value="Genomic_DNA"/>
</dbReference>
<protein>
    <submittedName>
        <fullName evidence="1">Uncharacterized protein</fullName>
    </submittedName>
</protein>
<evidence type="ECO:0000313" key="1">
    <source>
        <dbReference type="EMBL" id="KAH6940742.1"/>
    </source>
</evidence>
<proteinExistence type="predicted"/>
<comment type="caution">
    <text evidence="1">The sequence shown here is derived from an EMBL/GenBank/DDBJ whole genome shotgun (WGS) entry which is preliminary data.</text>
</comment>
<organism evidence="1 2">
    <name type="scientific">Hyalomma asiaticum</name>
    <name type="common">Tick</name>
    <dbReference type="NCBI Taxonomy" id="266040"/>
    <lineage>
        <taxon>Eukaryota</taxon>
        <taxon>Metazoa</taxon>
        <taxon>Ecdysozoa</taxon>
        <taxon>Arthropoda</taxon>
        <taxon>Chelicerata</taxon>
        <taxon>Arachnida</taxon>
        <taxon>Acari</taxon>
        <taxon>Parasitiformes</taxon>
        <taxon>Ixodida</taxon>
        <taxon>Ixodoidea</taxon>
        <taxon>Ixodidae</taxon>
        <taxon>Hyalomminae</taxon>
        <taxon>Hyalomma</taxon>
    </lineage>
</organism>
<name>A0ACB7SZW3_HYAAI</name>
<evidence type="ECO:0000313" key="2">
    <source>
        <dbReference type="Proteomes" id="UP000821845"/>
    </source>
</evidence>
<sequence length="519" mass="58924">MEVIRFPYPRLFYGSEDHTLSRAVLRFAIAFFVPFSVLVMKLEMLRRAGLGDGVYYLGHMFESGFVIFGAILLMYVPLFVYRNASGTAFFEHLDPSLFMVIMCTVGLMTIAHAMVLAQFLWEPSVAFTAAVVYWLAIGLVPYALVQNPFGFGYYLSPKVHKMVTALSPCMLLHWCLRIIERFEKYQVRLSWDKLKDMHTTLDNVSVASLLSVGLAELVVMYGVVIYLDKVAPWGYGVRKPPYYFLSLDYWFNTRKWNIRSLVPPTHNPEYFEPPPKSIDPVVNIVDLCAKKKGCSDLKNVNLTIYSKQVTVILGPHDSGHSTVLDVLTGMIAPTSGQAYICNYDVTSLSGVTWDFTSVCPQESELLDDLTVEENLTYFVRLRGVSRENEPTYVEPLLFLLYLKPLRNTLVCDLSPHFKRAVCISIAFAVYANFSLVIVAEPSRLMDPRARGHVWETLQQMAEVCSVLVTTTSIEEAEMVADRLIVMREGRIVCDGSPTWLKKNLDSGFFLRLTRLSNFR</sequence>
<accession>A0ACB7SZW3</accession>
<keyword evidence="2" id="KW-1185">Reference proteome</keyword>